<name>A0A5S4EYS3_9ACTN</name>
<comment type="similarity">
    <text evidence="1">Belongs to the ATP-dependent AMP-binding enzyme family.</text>
</comment>
<dbReference type="InterPro" id="IPR042099">
    <property type="entry name" value="ANL_N_sf"/>
</dbReference>
<accession>A0A5S4EYS3</accession>
<dbReference type="InterPro" id="IPR000873">
    <property type="entry name" value="AMP-dep_synth/lig_dom"/>
</dbReference>
<dbReference type="EMBL" id="VCKX01000638">
    <property type="protein sequence ID" value="TMR08759.1"/>
    <property type="molecule type" value="Genomic_DNA"/>
</dbReference>
<sequence length="628" mass="67541">MGSERCIRDRAVAVPPPRSAPDHITWPATSSRQSLVAGPPLSRLPADPHTLTEAITAAAERFPGRGVRAVSWDTDTFITYPELLARARRVLGGMRAQGMRPGSYAILLVPRLTDYFPAVWACLLGGITCVTVTAPPSFDARHPVLDKLMHAWRALGRPPVITDDATVDAVAGLRDLYGEPGLTWLSVAELEICPADGDVHPADPADVAVLALSSGSTGQPKIIQVTHRAIVENALSARQVDLIRPGETSFNWLPFDHVAPLVMYLLRDVVLGCDSIHAPTGYIAEQPLRWLDVLSKHRVHHTWSANFAYRLVADALRDGRQDAGWELSGVRTMLNAGEQCLPSVMRDFVARVRPYGISERTIVHMWGMAETATGATCKFFAQEGSVLRILKSSLDGTLRAAEPDDESPCLEFMSMGPAAPGAAVRVADDGGRVLPEGVIGRFQVRSSRVTPGYLDNAAANAEAFTADGWFDTGDLAFVMDGEVVISGRAKELIVINGDKHYCHEIEDVVSELDGVSPGLVAACGVPDPATGSEALAIFFVPSAPTTDLPLDTVERVHRAVAERLRLAAAHVLPIAEAAFPRTTSGKIQRAALVRRVESGEYATLIRSVAAARGTATTAPDCLFRPAWH</sequence>
<dbReference type="GO" id="GO:0070566">
    <property type="term" value="F:adenylyltransferase activity"/>
    <property type="evidence" value="ECO:0007669"/>
    <property type="project" value="TreeGrafter"/>
</dbReference>
<feature type="domain" description="AMP-dependent synthetase/ligase" evidence="2">
    <location>
        <begin position="58"/>
        <end position="454"/>
    </location>
</feature>
<gene>
    <name evidence="3" type="ORF">ETD85_62010</name>
</gene>
<dbReference type="PANTHER" id="PTHR22754:SF32">
    <property type="entry name" value="DISCO-INTERACTING PROTEIN 2"/>
    <property type="match status" value="1"/>
</dbReference>
<dbReference type="InterPro" id="IPR020845">
    <property type="entry name" value="AMP-binding_CS"/>
</dbReference>
<dbReference type="InterPro" id="IPR045851">
    <property type="entry name" value="AMP-bd_C_sf"/>
</dbReference>
<feature type="non-terminal residue" evidence="3">
    <location>
        <position position="628"/>
    </location>
</feature>
<keyword evidence="4" id="KW-1185">Reference proteome</keyword>
<dbReference type="Gene3D" id="3.30.300.30">
    <property type="match status" value="1"/>
</dbReference>
<evidence type="ECO:0000256" key="1">
    <source>
        <dbReference type="ARBA" id="ARBA00006432"/>
    </source>
</evidence>
<dbReference type="Proteomes" id="UP000306628">
    <property type="component" value="Unassembled WGS sequence"/>
</dbReference>
<dbReference type="GO" id="GO:0006633">
    <property type="term" value="P:fatty acid biosynthetic process"/>
    <property type="evidence" value="ECO:0007669"/>
    <property type="project" value="TreeGrafter"/>
</dbReference>
<organism evidence="3 4">
    <name type="scientific">Nonomuraea zeae</name>
    <dbReference type="NCBI Taxonomy" id="1642303"/>
    <lineage>
        <taxon>Bacteria</taxon>
        <taxon>Bacillati</taxon>
        <taxon>Actinomycetota</taxon>
        <taxon>Actinomycetes</taxon>
        <taxon>Streptosporangiales</taxon>
        <taxon>Streptosporangiaceae</taxon>
        <taxon>Nonomuraea</taxon>
    </lineage>
</organism>
<evidence type="ECO:0000313" key="4">
    <source>
        <dbReference type="Proteomes" id="UP000306628"/>
    </source>
</evidence>
<comment type="caution">
    <text evidence="3">The sequence shown here is derived from an EMBL/GenBank/DDBJ whole genome shotgun (WGS) entry which is preliminary data.</text>
</comment>
<proteinExistence type="inferred from homology"/>
<dbReference type="PANTHER" id="PTHR22754">
    <property type="entry name" value="DISCO-INTERACTING PROTEIN 2 DIP2 -RELATED"/>
    <property type="match status" value="1"/>
</dbReference>
<dbReference type="Gene3D" id="3.40.50.12780">
    <property type="entry name" value="N-terminal domain of ligase-like"/>
    <property type="match status" value="1"/>
</dbReference>
<dbReference type="Pfam" id="PF00501">
    <property type="entry name" value="AMP-binding"/>
    <property type="match status" value="1"/>
</dbReference>
<dbReference type="AlphaFoldDB" id="A0A5S4EYS3"/>
<evidence type="ECO:0000313" key="3">
    <source>
        <dbReference type="EMBL" id="TMR08759.1"/>
    </source>
</evidence>
<reference evidence="3 4" key="1">
    <citation type="submission" date="2019-05" db="EMBL/GenBank/DDBJ databases">
        <title>Draft genome sequence of Nonomuraea zeae DSM 100528.</title>
        <authorList>
            <person name="Saricaoglu S."/>
            <person name="Isik K."/>
        </authorList>
    </citation>
    <scope>NUCLEOTIDE SEQUENCE [LARGE SCALE GENOMIC DNA]</scope>
    <source>
        <strain evidence="3 4">DSM 100528</strain>
    </source>
</reference>
<dbReference type="SUPFAM" id="SSF56801">
    <property type="entry name" value="Acetyl-CoA synthetase-like"/>
    <property type="match status" value="1"/>
</dbReference>
<protein>
    <submittedName>
        <fullName evidence="3">Non-ribosomal peptide synthetase</fullName>
    </submittedName>
</protein>
<dbReference type="OrthoDB" id="3671040at2"/>
<evidence type="ECO:0000259" key="2">
    <source>
        <dbReference type="Pfam" id="PF00501"/>
    </source>
</evidence>
<dbReference type="GO" id="GO:0005886">
    <property type="term" value="C:plasma membrane"/>
    <property type="evidence" value="ECO:0007669"/>
    <property type="project" value="TreeGrafter"/>
</dbReference>
<dbReference type="PROSITE" id="PS00455">
    <property type="entry name" value="AMP_BINDING"/>
    <property type="match status" value="1"/>
</dbReference>